<name>B8EKL6_METSB</name>
<sequence>MSTLSTLGNIQLDRSAAFPAKFADNPFRTVVLGAIQRRNAVLDALFYDVDVVTPEETPDLAFWLAREGAVLAVPPSGQGKIQLFLTPQEFFRDGGDVAALAVAGVGSSALGAAAFARNVADALGKPVAAVVSGYGLADVLTEALGGFFWFGGLNSIRHIFEPLDAASKSFSKTEQSLEASDGVAWTRTSKDTETVITLLTHDHFAGKLLIGHSKGNLVLSEALYAIVAEHPAKALELAATSRIVTISAKIGMPVPFHNVIDVMGEWDWFGALNSRPDIKADYTAPHAWHSTNPAFPMNMGLKVTETLRAVLPMFEERTTAQSMVKIPSTLDMPQVLTAGLRATTG</sequence>
<dbReference type="RefSeq" id="WP_012591455.1">
    <property type="nucleotide sequence ID" value="NC_011666.1"/>
</dbReference>
<keyword evidence="2" id="KW-1185">Reference proteome</keyword>
<gene>
    <name evidence="1" type="ordered locus">Msil_2457</name>
</gene>
<organism evidence="1 2">
    <name type="scientific">Methylocella silvestris (strain DSM 15510 / CIP 108128 / LMG 27833 / NCIMB 13906 / BL2)</name>
    <dbReference type="NCBI Taxonomy" id="395965"/>
    <lineage>
        <taxon>Bacteria</taxon>
        <taxon>Pseudomonadati</taxon>
        <taxon>Pseudomonadota</taxon>
        <taxon>Alphaproteobacteria</taxon>
        <taxon>Hyphomicrobiales</taxon>
        <taxon>Beijerinckiaceae</taxon>
        <taxon>Methylocella</taxon>
    </lineage>
</organism>
<dbReference type="EMBL" id="CP001280">
    <property type="protein sequence ID" value="ACK51386.1"/>
    <property type="molecule type" value="Genomic_DNA"/>
</dbReference>
<dbReference type="eggNOG" id="ENOG502ZBP2">
    <property type="taxonomic scope" value="Bacteria"/>
</dbReference>
<dbReference type="KEGG" id="msl:Msil_2457"/>
<reference evidence="1 2" key="1">
    <citation type="journal article" date="2010" name="J. Bacteriol.">
        <title>Complete genome sequence of the aerobic facultative methanotroph Methylocella silvestris BL2.</title>
        <authorList>
            <person name="Chen Y."/>
            <person name="Crombie A."/>
            <person name="Rahman M.T."/>
            <person name="Dedysh S.N."/>
            <person name="Liesack W."/>
            <person name="Stott M.B."/>
            <person name="Alam M."/>
            <person name="Theisen A.R."/>
            <person name="Murrell J.C."/>
            <person name="Dunfield P.F."/>
        </authorList>
    </citation>
    <scope>NUCLEOTIDE SEQUENCE [LARGE SCALE GENOMIC DNA]</scope>
    <source>
        <strain evidence="2">DSM 15510 / CIP 108128 / LMG 27833 / NCIMB 13906 / BL2</strain>
    </source>
</reference>
<dbReference type="Proteomes" id="UP000002257">
    <property type="component" value="Chromosome"/>
</dbReference>
<protein>
    <submittedName>
        <fullName evidence="1">Uncharacterized protein</fullName>
    </submittedName>
</protein>
<proteinExistence type="predicted"/>
<evidence type="ECO:0000313" key="2">
    <source>
        <dbReference type="Proteomes" id="UP000002257"/>
    </source>
</evidence>
<accession>B8EKL6</accession>
<dbReference type="AlphaFoldDB" id="B8EKL6"/>
<dbReference type="HOGENOM" id="CLU_046514_0_0_5"/>
<evidence type="ECO:0000313" key="1">
    <source>
        <dbReference type="EMBL" id="ACK51386.1"/>
    </source>
</evidence>